<organism evidence="3 4">
    <name type="scientific">Chaetoceros tenuissimus</name>
    <dbReference type="NCBI Taxonomy" id="426638"/>
    <lineage>
        <taxon>Eukaryota</taxon>
        <taxon>Sar</taxon>
        <taxon>Stramenopiles</taxon>
        <taxon>Ochrophyta</taxon>
        <taxon>Bacillariophyta</taxon>
        <taxon>Coscinodiscophyceae</taxon>
        <taxon>Chaetocerotophycidae</taxon>
        <taxon>Chaetocerotales</taxon>
        <taxon>Chaetocerotaceae</taxon>
        <taxon>Chaetoceros</taxon>
    </lineage>
</organism>
<dbReference type="Pfam" id="PF03457">
    <property type="entry name" value="HA"/>
    <property type="match status" value="1"/>
</dbReference>
<dbReference type="Gene3D" id="6.10.140.530">
    <property type="match status" value="1"/>
</dbReference>
<evidence type="ECO:0000256" key="1">
    <source>
        <dbReference type="SAM" id="MobiDB-lite"/>
    </source>
</evidence>
<sequence length="281" mass="32431">MSSSSPLKLLDDSYESQLICSLYLDICSRDEEMQELESLLVQQSIASGSILKDDFQAPTFTNARIAAKLNGHLDLFESCCDAQNIKISAKEGKILSYRPFGTRQTIDEVSNIHQYSKPQSDVRVVTSKQKENDSHVIPQNPSKRKELDSVEKRNYSKKRRRSNAIEDRAGQKKGNLPKLSPTEDRLDFYEKVLELKKYKEKYGHMNINTDNQEFRSLVNFCHRNRFHYRHHLRGAIVMPKYKIDLLNEIGFDWENIDEHGPKTLTTPIGTLVKNGNSYVLF</sequence>
<name>A0AAD3D8E8_9STRA</name>
<feature type="domain" description="Helicase-associated" evidence="2">
    <location>
        <begin position="187"/>
        <end position="251"/>
    </location>
</feature>
<feature type="region of interest" description="Disordered" evidence="1">
    <location>
        <begin position="127"/>
        <end position="181"/>
    </location>
</feature>
<dbReference type="EMBL" id="BLLK01000062">
    <property type="protein sequence ID" value="GFH59332.1"/>
    <property type="molecule type" value="Genomic_DNA"/>
</dbReference>
<evidence type="ECO:0000259" key="2">
    <source>
        <dbReference type="Pfam" id="PF03457"/>
    </source>
</evidence>
<dbReference type="Proteomes" id="UP001054902">
    <property type="component" value="Unassembled WGS sequence"/>
</dbReference>
<proteinExistence type="predicted"/>
<accession>A0AAD3D8E8</accession>
<reference evidence="3 4" key="1">
    <citation type="journal article" date="2021" name="Sci. Rep.">
        <title>The genome of the diatom Chaetoceros tenuissimus carries an ancient integrated fragment of an extant virus.</title>
        <authorList>
            <person name="Hongo Y."/>
            <person name="Kimura K."/>
            <person name="Takaki Y."/>
            <person name="Yoshida Y."/>
            <person name="Baba S."/>
            <person name="Kobayashi G."/>
            <person name="Nagasaki K."/>
            <person name="Hano T."/>
            <person name="Tomaru Y."/>
        </authorList>
    </citation>
    <scope>NUCLEOTIDE SEQUENCE [LARGE SCALE GENOMIC DNA]</scope>
    <source>
        <strain evidence="3 4">NIES-3715</strain>
    </source>
</reference>
<comment type="caution">
    <text evidence="3">The sequence shown here is derived from an EMBL/GenBank/DDBJ whole genome shotgun (WGS) entry which is preliminary data.</text>
</comment>
<keyword evidence="4" id="KW-1185">Reference proteome</keyword>
<evidence type="ECO:0000313" key="4">
    <source>
        <dbReference type="Proteomes" id="UP001054902"/>
    </source>
</evidence>
<protein>
    <recommendedName>
        <fullName evidence="2">Helicase-associated domain-containing protein</fullName>
    </recommendedName>
</protein>
<dbReference type="InterPro" id="IPR005114">
    <property type="entry name" value="Helicase_assoc"/>
</dbReference>
<dbReference type="AlphaFoldDB" id="A0AAD3D8E8"/>
<evidence type="ECO:0000313" key="3">
    <source>
        <dbReference type="EMBL" id="GFH59332.1"/>
    </source>
</evidence>
<gene>
    <name evidence="3" type="ORF">CTEN210_15808</name>
</gene>
<feature type="compositionally biased region" description="Basic and acidic residues" evidence="1">
    <location>
        <begin position="143"/>
        <end position="154"/>
    </location>
</feature>